<keyword evidence="1" id="KW-0732">Signal</keyword>
<dbReference type="Proteomes" id="UP001597171">
    <property type="component" value="Unassembled WGS sequence"/>
</dbReference>
<dbReference type="Pfam" id="PF11604">
    <property type="entry name" value="CusF_Ec"/>
    <property type="match status" value="1"/>
</dbReference>
<evidence type="ECO:0000256" key="1">
    <source>
        <dbReference type="SAM" id="SignalP"/>
    </source>
</evidence>
<reference evidence="3" key="1">
    <citation type="journal article" date="2019" name="Int. J. Syst. Evol. Microbiol.">
        <title>The Global Catalogue of Microorganisms (GCM) 10K type strain sequencing project: providing services to taxonomists for standard genome sequencing and annotation.</title>
        <authorList>
            <consortium name="The Broad Institute Genomics Platform"/>
            <consortium name="The Broad Institute Genome Sequencing Center for Infectious Disease"/>
            <person name="Wu L."/>
            <person name="Ma J."/>
        </authorList>
    </citation>
    <scope>NUCLEOTIDE SEQUENCE [LARGE SCALE GENOMIC DNA]</scope>
    <source>
        <strain evidence="3">CCUG 61696</strain>
    </source>
</reference>
<feature type="signal peptide" evidence="1">
    <location>
        <begin position="1"/>
        <end position="23"/>
    </location>
</feature>
<comment type="caution">
    <text evidence="2">The sequence shown here is derived from an EMBL/GenBank/DDBJ whole genome shotgun (WGS) entry which is preliminary data.</text>
</comment>
<accession>A0ABW3Z782</accession>
<gene>
    <name evidence="2" type="ORF">ACFQ4O_07525</name>
</gene>
<dbReference type="EMBL" id="JBHTMX010000045">
    <property type="protein sequence ID" value="MFD1331848.1"/>
    <property type="molecule type" value="Genomic_DNA"/>
</dbReference>
<name>A0ABW3Z782_9HYPH</name>
<dbReference type="InterPro" id="IPR021647">
    <property type="entry name" value="CusF_Ec"/>
</dbReference>
<protein>
    <submittedName>
        <fullName evidence="2">Copper-binding protein</fullName>
    </submittedName>
</protein>
<feature type="chain" id="PRO_5047226746" evidence="1">
    <location>
        <begin position="24"/>
        <end position="94"/>
    </location>
</feature>
<sequence length="94" mass="9960">MRHTPFVGATFAALLLSVTAAAAADGVVKKIDESAGKITLDHGPIQNLGMDEPMAMVFRAADPALLKAVKVGDKVTFEAERVNGQITVTAIRRR</sequence>
<proteinExistence type="predicted"/>
<dbReference type="Gene3D" id="2.40.50.320">
    <property type="entry name" value="Copper binding periplasmic protein CusF"/>
    <property type="match status" value="1"/>
</dbReference>
<evidence type="ECO:0000313" key="3">
    <source>
        <dbReference type="Proteomes" id="UP001597171"/>
    </source>
</evidence>
<keyword evidence="3" id="KW-1185">Reference proteome</keyword>
<organism evidence="2 3">
    <name type="scientific">Methylopila musalis</name>
    <dbReference type="NCBI Taxonomy" id="1134781"/>
    <lineage>
        <taxon>Bacteria</taxon>
        <taxon>Pseudomonadati</taxon>
        <taxon>Pseudomonadota</taxon>
        <taxon>Alphaproteobacteria</taxon>
        <taxon>Hyphomicrobiales</taxon>
        <taxon>Methylopilaceae</taxon>
        <taxon>Methylopila</taxon>
    </lineage>
</organism>
<dbReference type="RefSeq" id="WP_378775082.1">
    <property type="nucleotide sequence ID" value="NZ_JBHTMX010000045.1"/>
</dbReference>
<dbReference type="InterPro" id="IPR042230">
    <property type="entry name" value="CusF_sf"/>
</dbReference>
<evidence type="ECO:0000313" key="2">
    <source>
        <dbReference type="EMBL" id="MFD1331848.1"/>
    </source>
</evidence>